<feature type="modified residue" description="4-aspartylphosphate" evidence="1">
    <location>
        <position position="55"/>
    </location>
</feature>
<dbReference type="OrthoDB" id="9790466at2"/>
<dbReference type="SUPFAM" id="SSF52172">
    <property type="entry name" value="CheY-like"/>
    <property type="match status" value="1"/>
</dbReference>
<dbReference type="STRING" id="246191.SAMN05660337_2041"/>
<accession>A0A1G9H933</accession>
<dbReference type="Pfam" id="PF00072">
    <property type="entry name" value="Response_reg"/>
    <property type="match status" value="1"/>
</dbReference>
<dbReference type="GO" id="GO:0000160">
    <property type="term" value="P:phosphorelay signal transduction system"/>
    <property type="evidence" value="ECO:0007669"/>
    <property type="project" value="InterPro"/>
</dbReference>
<evidence type="ECO:0000313" key="3">
    <source>
        <dbReference type="EMBL" id="SDL08923.1"/>
    </source>
</evidence>
<evidence type="ECO:0000313" key="4">
    <source>
        <dbReference type="Proteomes" id="UP000199053"/>
    </source>
</evidence>
<dbReference type="SMART" id="SM00448">
    <property type="entry name" value="REC"/>
    <property type="match status" value="1"/>
</dbReference>
<gene>
    <name evidence="3" type="ORF">SAMN05660337_2041</name>
</gene>
<dbReference type="PROSITE" id="PS50110">
    <property type="entry name" value="RESPONSE_REGULATORY"/>
    <property type="match status" value="1"/>
</dbReference>
<feature type="domain" description="Response regulatory" evidence="2">
    <location>
        <begin position="2"/>
        <end position="129"/>
    </location>
</feature>
<dbReference type="EMBL" id="FNGA01000003">
    <property type="protein sequence ID" value="SDL08923.1"/>
    <property type="molecule type" value="Genomic_DNA"/>
</dbReference>
<organism evidence="3 4">
    <name type="scientific">Maridesulfovibrio ferrireducens</name>
    <dbReference type="NCBI Taxonomy" id="246191"/>
    <lineage>
        <taxon>Bacteria</taxon>
        <taxon>Pseudomonadati</taxon>
        <taxon>Thermodesulfobacteriota</taxon>
        <taxon>Desulfovibrionia</taxon>
        <taxon>Desulfovibrionales</taxon>
        <taxon>Desulfovibrionaceae</taxon>
        <taxon>Maridesulfovibrio</taxon>
    </lineage>
</organism>
<dbReference type="PANTHER" id="PTHR43228:SF1">
    <property type="entry name" value="TWO-COMPONENT RESPONSE REGULATOR ARR22"/>
    <property type="match status" value="1"/>
</dbReference>
<evidence type="ECO:0000259" key="2">
    <source>
        <dbReference type="PROSITE" id="PS50110"/>
    </source>
</evidence>
<reference evidence="4" key="1">
    <citation type="submission" date="2016-10" db="EMBL/GenBank/DDBJ databases">
        <authorList>
            <person name="Varghese N."/>
            <person name="Submissions S."/>
        </authorList>
    </citation>
    <scope>NUCLEOTIDE SEQUENCE [LARGE SCALE GENOMIC DNA]</scope>
    <source>
        <strain evidence="4">DSM 16995</strain>
    </source>
</reference>
<dbReference type="AlphaFoldDB" id="A0A1G9H933"/>
<keyword evidence="1" id="KW-0597">Phosphoprotein</keyword>
<dbReference type="Gene3D" id="3.40.50.2300">
    <property type="match status" value="1"/>
</dbReference>
<dbReference type="InterPro" id="IPR052048">
    <property type="entry name" value="ST_Response_Regulator"/>
</dbReference>
<dbReference type="RefSeq" id="WP_092160768.1">
    <property type="nucleotide sequence ID" value="NZ_FNGA01000003.1"/>
</dbReference>
<proteinExistence type="predicted"/>
<dbReference type="PANTHER" id="PTHR43228">
    <property type="entry name" value="TWO-COMPONENT RESPONSE REGULATOR"/>
    <property type="match status" value="1"/>
</dbReference>
<dbReference type="InterPro" id="IPR011006">
    <property type="entry name" value="CheY-like_superfamily"/>
</dbReference>
<evidence type="ECO:0000256" key="1">
    <source>
        <dbReference type="PROSITE-ProRule" id="PRU00169"/>
    </source>
</evidence>
<sequence length="131" mass="15124">MRFLIIDDDETVHMYLTQLLSPYARCEAVFNGTEALDIFKKAVEDSDPFDTVFMDILMPEMDGHVATKKLRDFELQRGIEGPDEFKLVMITCLNDTKNVSQAFFKGYASCYIVKPFSKVRVLNELRENNIL</sequence>
<keyword evidence="4" id="KW-1185">Reference proteome</keyword>
<dbReference type="Proteomes" id="UP000199053">
    <property type="component" value="Unassembled WGS sequence"/>
</dbReference>
<name>A0A1G9H933_9BACT</name>
<dbReference type="InterPro" id="IPR001789">
    <property type="entry name" value="Sig_transdc_resp-reg_receiver"/>
</dbReference>
<protein>
    <submittedName>
        <fullName evidence="3">Two-component system, chemotaxis family, response regulator CheY</fullName>
    </submittedName>
</protein>